<keyword evidence="1" id="KW-0051">Antiviral defense</keyword>
<name>A0A1D9G5G6_MOOP1</name>
<gene>
    <name evidence="2" type="ORF">BJP36_25720</name>
</gene>
<dbReference type="AlphaFoldDB" id="A0A1D9G5G6"/>
<organism evidence="2 3">
    <name type="scientific">Moorena producens (strain JHB)</name>
    <dbReference type="NCBI Taxonomy" id="1454205"/>
    <lineage>
        <taxon>Bacteria</taxon>
        <taxon>Bacillati</taxon>
        <taxon>Cyanobacteriota</taxon>
        <taxon>Cyanophyceae</taxon>
        <taxon>Coleofasciculales</taxon>
        <taxon>Coleofasciculaceae</taxon>
        <taxon>Moorena</taxon>
    </lineage>
</organism>
<protein>
    <submittedName>
        <fullName evidence="2">Nucleotidyltransferase</fullName>
    </submittedName>
</protein>
<dbReference type="Pfam" id="PF18144">
    <property type="entry name" value="SMODS"/>
    <property type="match status" value="1"/>
</dbReference>
<sequence>MKLVEHFETFLKDVVNLNQTRIDRLEEHVKAIQDFLENSDYRADIVRFSPQGSWAHKTIIKPCSSKEFDADLVMFVDRLEGWSCKDYVNNLYYIFSNSDRYKKKVSRGTRCVALDYAGDFHLDVVPCVLNGYDGMTFNVCNRKNNAFEATAPEAYSDWLSERNTWTGNNMLRYSIRLLKYLRDIKTTFSVKSILLTTLVGSCVKASDQSCQQQFFSDIPTSLKTLTGRLDDYLQANPSMPVVKNPVLAKETFNRHWNQEKYENFRKCIYRYRNWIDDAYDEKNRNESIRKWRILFGDEFAKY</sequence>
<dbReference type="CDD" id="cd05400">
    <property type="entry name" value="NT_2-5OAS_ClassI-CCAase"/>
    <property type="match status" value="1"/>
</dbReference>
<dbReference type="InterPro" id="IPR043519">
    <property type="entry name" value="NT_sf"/>
</dbReference>
<dbReference type="Proteomes" id="UP000176944">
    <property type="component" value="Chromosome"/>
</dbReference>
<evidence type="ECO:0000256" key="1">
    <source>
        <dbReference type="ARBA" id="ARBA00023118"/>
    </source>
</evidence>
<proteinExistence type="predicted"/>
<dbReference type="InterPro" id="IPR006116">
    <property type="entry name" value="NT_2-5OAS_ClassI-CCAase"/>
</dbReference>
<dbReference type="GO" id="GO:0016779">
    <property type="term" value="F:nucleotidyltransferase activity"/>
    <property type="evidence" value="ECO:0007669"/>
    <property type="project" value="InterPro"/>
</dbReference>
<evidence type="ECO:0000313" key="3">
    <source>
        <dbReference type="Proteomes" id="UP000176944"/>
    </source>
</evidence>
<dbReference type="GO" id="GO:0051607">
    <property type="term" value="P:defense response to virus"/>
    <property type="evidence" value="ECO:0007669"/>
    <property type="project" value="UniProtKB-KW"/>
</dbReference>
<accession>A0A1D9G5G6</accession>
<dbReference type="EMBL" id="CP017708">
    <property type="protein sequence ID" value="AOY82801.1"/>
    <property type="molecule type" value="Genomic_DNA"/>
</dbReference>
<reference evidence="3" key="1">
    <citation type="submission" date="2016-10" db="EMBL/GenBank/DDBJ databases">
        <title>Comparative genomics uncovers the prolific and rare metabolic potential of the cyanobacterial genus Moorea.</title>
        <authorList>
            <person name="Leao T."/>
            <person name="Castelao G."/>
            <person name="Korobeynikov A."/>
            <person name="Monroe E.A."/>
            <person name="Podell S."/>
            <person name="Glukhov E."/>
            <person name="Allen E."/>
            <person name="Gerwick W.H."/>
            <person name="Gerwick L."/>
        </authorList>
    </citation>
    <scope>NUCLEOTIDE SEQUENCE [LARGE SCALE GENOMIC DNA]</scope>
    <source>
        <strain evidence="3">JHB</strain>
    </source>
</reference>
<dbReference type="SUPFAM" id="SSF81301">
    <property type="entry name" value="Nucleotidyltransferase"/>
    <property type="match status" value="1"/>
</dbReference>
<evidence type="ECO:0000313" key="2">
    <source>
        <dbReference type="EMBL" id="AOY82801.1"/>
    </source>
</evidence>